<proteinExistence type="predicted"/>
<evidence type="ECO:0000313" key="2">
    <source>
        <dbReference type="Proteomes" id="UP000078542"/>
    </source>
</evidence>
<name>A0A195C500_9HYME</name>
<protein>
    <submittedName>
        <fullName evidence="1">Uncharacterized protein</fullName>
    </submittedName>
</protein>
<gene>
    <name evidence="1" type="ORF">ALC62_13395</name>
</gene>
<dbReference type="Proteomes" id="UP000078542">
    <property type="component" value="Unassembled WGS sequence"/>
</dbReference>
<dbReference type="EMBL" id="KQ978251">
    <property type="protein sequence ID" value="KYM95947.1"/>
    <property type="molecule type" value="Genomic_DNA"/>
</dbReference>
<evidence type="ECO:0000313" key="1">
    <source>
        <dbReference type="EMBL" id="KYM95947.1"/>
    </source>
</evidence>
<sequence>MPLCGAVTKLTRLSPNTNGCTLRTPAAAAAAPTVWGCLGGGIDSGRKESRKILGRGRLAPIHADAVVVGESLHIPTAGGWLVGWSVGLCVCVLPRCTYFQTSSAHRGAAMERFFQSLCARDILVINDAFLGGGDESPID</sequence>
<keyword evidence="2" id="KW-1185">Reference proteome</keyword>
<organism evidence="1 2">
    <name type="scientific">Cyphomyrmex costatus</name>
    <dbReference type="NCBI Taxonomy" id="456900"/>
    <lineage>
        <taxon>Eukaryota</taxon>
        <taxon>Metazoa</taxon>
        <taxon>Ecdysozoa</taxon>
        <taxon>Arthropoda</taxon>
        <taxon>Hexapoda</taxon>
        <taxon>Insecta</taxon>
        <taxon>Pterygota</taxon>
        <taxon>Neoptera</taxon>
        <taxon>Endopterygota</taxon>
        <taxon>Hymenoptera</taxon>
        <taxon>Apocrita</taxon>
        <taxon>Aculeata</taxon>
        <taxon>Formicoidea</taxon>
        <taxon>Formicidae</taxon>
        <taxon>Myrmicinae</taxon>
        <taxon>Cyphomyrmex</taxon>
    </lineage>
</organism>
<dbReference type="AlphaFoldDB" id="A0A195C500"/>
<reference evidence="1 2" key="1">
    <citation type="submission" date="2016-03" db="EMBL/GenBank/DDBJ databases">
        <title>Cyphomyrmex costatus WGS genome.</title>
        <authorList>
            <person name="Nygaard S."/>
            <person name="Hu H."/>
            <person name="Boomsma J."/>
            <person name="Zhang G."/>
        </authorList>
    </citation>
    <scope>NUCLEOTIDE SEQUENCE [LARGE SCALE GENOMIC DNA]</scope>
    <source>
        <strain evidence="1">MS0001</strain>
        <tissue evidence="1">Whole body</tissue>
    </source>
</reference>
<accession>A0A195C500</accession>